<feature type="transmembrane region" description="Helical" evidence="1">
    <location>
        <begin position="28"/>
        <end position="47"/>
    </location>
</feature>
<evidence type="ECO:0000256" key="1">
    <source>
        <dbReference type="SAM" id="Phobius"/>
    </source>
</evidence>
<accession>A0A0F9K3A0</accession>
<protein>
    <submittedName>
        <fullName evidence="2">Uncharacterized protein</fullName>
    </submittedName>
</protein>
<name>A0A0F9K3A0_9ZZZZ</name>
<proteinExistence type="predicted"/>
<keyword evidence="1" id="KW-0472">Membrane</keyword>
<evidence type="ECO:0000313" key="2">
    <source>
        <dbReference type="EMBL" id="KKM69136.1"/>
    </source>
</evidence>
<organism evidence="2">
    <name type="scientific">marine sediment metagenome</name>
    <dbReference type="NCBI Taxonomy" id="412755"/>
    <lineage>
        <taxon>unclassified sequences</taxon>
        <taxon>metagenomes</taxon>
        <taxon>ecological metagenomes</taxon>
    </lineage>
</organism>
<keyword evidence="1" id="KW-0812">Transmembrane</keyword>
<dbReference type="EMBL" id="LAZR01010042">
    <property type="protein sequence ID" value="KKM69136.1"/>
    <property type="molecule type" value="Genomic_DNA"/>
</dbReference>
<feature type="transmembrane region" description="Helical" evidence="1">
    <location>
        <begin position="5"/>
        <end position="22"/>
    </location>
</feature>
<dbReference type="AlphaFoldDB" id="A0A0F9K3A0"/>
<reference evidence="2" key="1">
    <citation type="journal article" date="2015" name="Nature">
        <title>Complex archaea that bridge the gap between prokaryotes and eukaryotes.</title>
        <authorList>
            <person name="Spang A."/>
            <person name="Saw J.H."/>
            <person name="Jorgensen S.L."/>
            <person name="Zaremba-Niedzwiedzka K."/>
            <person name="Martijn J."/>
            <person name="Lind A.E."/>
            <person name="van Eijk R."/>
            <person name="Schleper C."/>
            <person name="Guy L."/>
            <person name="Ettema T.J."/>
        </authorList>
    </citation>
    <scope>NUCLEOTIDE SEQUENCE</scope>
</reference>
<keyword evidence="1" id="KW-1133">Transmembrane helix</keyword>
<comment type="caution">
    <text evidence="2">The sequence shown here is derived from an EMBL/GenBank/DDBJ whole genome shotgun (WGS) entry which is preliminary data.</text>
</comment>
<sequence length="59" mass="6204">MKFEFVDLVAVVGLAAIAQGIWQFSHPAAIIFSGIALVCIALVLGAGKRKDQGSQHGPR</sequence>
<gene>
    <name evidence="2" type="ORF">LCGC14_1453870</name>
</gene>